<organism evidence="8 9">
    <name type="scientific">Carboxydocella sporoproducens DSM 16521</name>
    <dbReference type="NCBI Taxonomy" id="1121270"/>
    <lineage>
        <taxon>Bacteria</taxon>
        <taxon>Bacillati</taxon>
        <taxon>Bacillota</taxon>
        <taxon>Clostridia</taxon>
        <taxon>Eubacteriales</taxon>
        <taxon>Clostridiales Family XVI. Incertae Sedis</taxon>
        <taxon>Carboxydocella</taxon>
    </lineage>
</organism>
<evidence type="ECO:0000259" key="7">
    <source>
        <dbReference type="Pfam" id="PF04316"/>
    </source>
</evidence>
<dbReference type="InterPro" id="IPR035890">
    <property type="entry name" value="Anti-sigma-28_factor_FlgM_sf"/>
</dbReference>
<evidence type="ECO:0000256" key="6">
    <source>
        <dbReference type="ARBA" id="ARBA00023163"/>
    </source>
</evidence>
<feature type="domain" description="Anti-sigma-28 factor FlgM C-terminal" evidence="7">
    <location>
        <begin position="38"/>
        <end position="91"/>
    </location>
</feature>
<keyword evidence="5" id="KW-0805">Transcription regulation</keyword>
<protein>
    <recommendedName>
        <fullName evidence="2">Negative regulator of flagellin synthesis</fullName>
    </recommendedName>
</protein>
<proteinExistence type="inferred from homology"/>
<reference evidence="9" key="1">
    <citation type="submission" date="2017-02" db="EMBL/GenBank/DDBJ databases">
        <authorList>
            <person name="Varghese N."/>
            <person name="Submissions S."/>
        </authorList>
    </citation>
    <scope>NUCLEOTIDE SEQUENCE [LARGE SCALE GENOMIC DNA]</scope>
    <source>
        <strain evidence="9">DSM 16521</strain>
    </source>
</reference>
<evidence type="ECO:0000256" key="3">
    <source>
        <dbReference type="ARBA" id="ARBA00022491"/>
    </source>
</evidence>
<keyword evidence="9" id="KW-1185">Reference proteome</keyword>
<dbReference type="Proteomes" id="UP000189933">
    <property type="component" value="Unassembled WGS sequence"/>
</dbReference>
<dbReference type="AlphaFoldDB" id="A0A1T4RE07"/>
<evidence type="ECO:0000256" key="1">
    <source>
        <dbReference type="ARBA" id="ARBA00005322"/>
    </source>
</evidence>
<dbReference type="Pfam" id="PF04316">
    <property type="entry name" value="FlgM"/>
    <property type="match status" value="1"/>
</dbReference>
<dbReference type="InterPro" id="IPR007412">
    <property type="entry name" value="FlgM"/>
</dbReference>
<dbReference type="RefSeq" id="WP_078666083.1">
    <property type="nucleotide sequence ID" value="NZ_FUXM01000029.1"/>
</dbReference>
<keyword evidence="4" id="KW-1005">Bacterial flagellum biogenesis</keyword>
<sequence>MIISNQQIQYILKAYGQKPVNKPGTVKTGGTAAGEGRDQAQLSPEAKALQAALAAVKEAPEVREEKVAELREAVRSGTYNVSAQEIADKMLGRLLVDELV</sequence>
<name>A0A1T4RE07_9FIRM</name>
<dbReference type="NCBIfam" id="TIGR03824">
    <property type="entry name" value="FlgM_jcvi"/>
    <property type="match status" value="1"/>
</dbReference>
<evidence type="ECO:0000313" key="9">
    <source>
        <dbReference type="Proteomes" id="UP000189933"/>
    </source>
</evidence>
<keyword evidence="3" id="KW-0678">Repressor</keyword>
<dbReference type="OrthoDB" id="1683949at2"/>
<evidence type="ECO:0000256" key="4">
    <source>
        <dbReference type="ARBA" id="ARBA00022795"/>
    </source>
</evidence>
<dbReference type="EMBL" id="FUXM01000029">
    <property type="protein sequence ID" value="SKA14195.1"/>
    <property type="molecule type" value="Genomic_DNA"/>
</dbReference>
<dbReference type="GO" id="GO:0045892">
    <property type="term" value="P:negative regulation of DNA-templated transcription"/>
    <property type="evidence" value="ECO:0007669"/>
    <property type="project" value="InterPro"/>
</dbReference>
<comment type="similarity">
    <text evidence="1">Belongs to the FlgM family.</text>
</comment>
<dbReference type="GO" id="GO:0044781">
    <property type="term" value="P:bacterial-type flagellum organization"/>
    <property type="evidence" value="ECO:0007669"/>
    <property type="project" value="UniProtKB-KW"/>
</dbReference>
<evidence type="ECO:0000313" key="8">
    <source>
        <dbReference type="EMBL" id="SKA14195.1"/>
    </source>
</evidence>
<keyword evidence="6" id="KW-0804">Transcription</keyword>
<dbReference type="SUPFAM" id="SSF101498">
    <property type="entry name" value="Anti-sigma factor FlgM"/>
    <property type="match status" value="1"/>
</dbReference>
<evidence type="ECO:0000256" key="2">
    <source>
        <dbReference type="ARBA" id="ARBA00017823"/>
    </source>
</evidence>
<evidence type="ECO:0000256" key="5">
    <source>
        <dbReference type="ARBA" id="ARBA00023015"/>
    </source>
</evidence>
<accession>A0A1T4RE07</accession>
<dbReference type="InterPro" id="IPR031316">
    <property type="entry name" value="FlgM_C"/>
</dbReference>
<gene>
    <name evidence="8" type="ORF">SAMN02745885_02059</name>
</gene>